<comment type="similarity">
    <text evidence="6">Belongs to the ABC-2 integral membrane protein family.</text>
</comment>
<evidence type="ECO:0000256" key="5">
    <source>
        <dbReference type="ARBA" id="ARBA00023251"/>
    </source>
</evidence>
<feature type="transmembrane region" description="Helical" evidence="6">
    <location>
        <begin position="90"/>
        <end position="109"/>
    </location>
</feature>
<keyword evidence="9" id="KW-1185">Reference proteome</keyword>
<feature type="transmembrane region" description="Helical" evidence="6">
    <location>
        <begin position="173"/>
        <end position="196"/>
    </location>
</feature>
<keyword evidence="4 6" id="KW-0472">Membrane</keyword>
<name>A0ABX0ZT63_9ACTN</name>
<evidence type="ECO:0000256" key="6">
    <source>
        <dbReference type="RuleBase" id="RU361157"/>
    </source>
</evidence>
<evidence type="ECO:0000259" key="7">
    <source>
        <dbReference type="PROSITE" id="PS51012"/>
    </source>
</evidence>
<keyword evidence="6" id="KW-0813">Transport</keyword>
<comment type="subcellular location">
    <subcellularLocation>
        <location evidence="6">Cell membrane</location>
        <topology evidence="6">Multi-pass membrane protein</topology>
    </subcellularLocation>
    <subcellularLocation>
        <location evidence="1">Membrane</location>
        <topology evidence="1">Multi-pass membrane protein</topology>
    </subcellularLocation>
</comment>
<organism evidence="8 9">
    <name type="scientific">Actinacidiphila epipremni</name>
    <dbReference type="NCBI Taxonomy" id="2053013"/>
    <lineage>
        <taxon>Bacteria</taxon>
        <taxon>Bacillati</taxon>
        <taxon>Actinomycetota</taxon>
        <taxon>Actinomycetes</taxon>
        <taxon>Kitasatosporales</taxon>
        <taxon>Streptomycetaceae</taxon>
        <taxon>Actinacidiphila</taxon>
    </lineage>
</organism>
<reference evidence="8 9" key="1">
    <citation type="submission" date="2020-03" db="EMBL/GenBank/DDBJ databases">
        <title>WGS of actinomycetes isolated from Thailand.</title>
        <authorList>
            <person name="Thawai C."/>
        </authorList>
    </citation>
    <scope>NUCLEOTIDE SEQUENCE [LARGE SCALE GENOMIC DNA]</scope>
    <source>
        <strain evidence="8 9">PRB2-1</strain>
    </source>
</reference>
<evidence type="ECO:0000256" key="2">
    <source>
        <dbReference type="ARBA" id="ARBA00022692"/>
    </source>
</evidence>
<dbReference type="PANTHER" id="PTHR43229">
    <property type="entry name" value="NODULATION PROTEIN J"/>
    <property type="match status" value="1"/>
</dbReference>
<evidence type="ECO:0000313" key="9">
    <source>
        <dbReference type="Proteomes" id="UP000734511"/>
    </source>
</evidence>
<dbReference type="PROSITE" id="PS51012">
    <property type="entry name" value="ABC_TM2"/>
    <property type="match status" value="1"/>
</dbReference>
<comment type="caution">
    <text evidence="8">The sequence shown here is derived from an EMBL/GenBank/DDBJ whole genome shotgun (WGS) entry which is preliminary data.</text>
</comment>
<evidence type="ECO:0000256" key="1">
    <source>
        <dbReference type="ARBA" id="ARBA00004141"/>
    </source>
</evidence>
<keyword evidence="3 6" id="KW-1133">Transmembrane helix</keyword>
<dbReference type="InterPro" id="IPR000412">
    <property type="entry name" value="ABC_2_transport"/>
</dbReference>
<evidence type="ECO:0000313" key="8">
    <source>
        <dbReference type="EMBL" id="NJP46157.1"/>
    </source>
</evidence>
<dbReference type="InterPro" id="IPR051784">
    <property type="entry name" value="Nod_factor_ABC_transporter"/>
</dbReference>
<dbReference type="EMBL" id="JAATEJ010000019">
    <property type="protein sequence ID" value="NJP46157.1"/>
    <property type="molecule type" value="Genomic_DNA"/>
</dbReference>
<keyword evidence="5" id="KW-0046">Antibiotic resistance</keyword>
<dbReference type="InterPro" id="IPR047817">
    <property type="entry name" value="ABC2_TM_bact-type"/>
</dbReference>
<sequence>MSTPATPATASLSTDPLGPLDTLDALLAAGRTARHRAGPLVAAGTFGRRALLKIKHDPKQLVDSAAIPILFTVLFTYLFGGAISGSTGDYLTSLLPGVLSMSIAIVTMYGGARLAQDVRTGAFDRLRGLPVWRGAFVVGGLLSDAARYVFASAIVVGLGLAIGYRPAGGAPGVLAAVALVIAFGLALSLLWAAVALVVKDPAVVISVANAALIPLSFASNIFVQPATMPGWLQTVVRVNPLSHVATAARALMNSTGPVAGPVTWSLAATAALTLLCGPLTLRLYARRD</sequence>
<keyword evidence="2 6" id="KW-0812">Transmembrane</keyword>
<dbReference type="Pfam" id="PF01061">
    <property type="entry name" value="ABC2_membrane"/>
    <property type="match status" value="1"/>
</dbReference>
<feature type="transmembrane region" description="Helical" evidence="6">
    <location>
        <begin position="203"/>
        <end position="223"/>
    </location>
</feature>
<evidence type="ECO:0000256" key="4">
    <source>
        <dbReference type="ARBA" id="ARBA00023136"/>
    </source>
</evidence>
<dbReference type="InterPro" id="IPR013525">
    <property type="entry name" value="ABC2_TM"/>
</dbReference>
<protein>
    <recommendedName>
        <fullName evidence="6">Transport permease protein</fullName>
    </recommendedName>
</protein>
<keyword evidence="6" id="KW-1003">Cell membrane</keyword>
<gene>
    <name evidence="8" type="ORF">HCN08_22520</name>
</gene>
<dbReference type="Proteomes" id="UP000734511">
    <property type="component" value="Unassembled WGS sequence"/>
</dbReference>
<feature type="transmembrane region" description="Helical" evidence="6">
    <location>
        <begin position="262"/>
        <end position="285"/>
    </location>
</feature>
<feature type="transmembrane region" description="Helical" evidence="6">
    <location>
        <begin position="61"/>
        <end position="84"/>
    </location>
</feature>
<proteinExistence type="inferred from homology"/>
<feature type="domain" description="ABC transmembrane type-2" evidence="7">
    <location>
        <begin position="59"/>
        <end position="287"/>
    </location>
</feature>
<dbReference type="PANTHER" id="PTHR43229:SF2">
    <property type="entry name" value="NODULATION PROTEIN J"/>
    <property type="match status" value="1"/>
</dbReference>
<dbReference type="PIRSF" id="PIRSF006648">
    <property type="entry name" value="DrrB"/>
    <property type="match status" value="1"/>
</dbReference>
<evidence type="ECO:0000256" key="3">
    <source>
        <dbReference type="ARBA" id="ARBA00022989"/>
    </source>
</evidence>
<dbReference type="RefSeq" id="WP_167985003.1">
    <property type="nucleotide sequence ID" value="NZ_JAATEJ010000019.1"/>
</dbReference>
<comment type="caution">
    <text evidence="6">Lacks conserved residue(s) required for the propagation of feature annotation.</text>
</comment>
<accession>A0ABX0ZT63</accession>